<reference evidence="2" key="2">
    <citation type="submission" date="2018-05" db="EMBL/GenBank/DDBJ databases">
        <title>Effector identification in a new, highly contiguous assembly of the strawberry crown rot pathogen Phytophthora cactorum.</title>
        <authorList>
            <person name="Armitage A.D."/>
            <person name="Nellist C.F."/>
            <person name="Bates H."/>
            <person name="Vickerstaff R.J."/>
            <person name="Harrison R.J."/>
        </authorList>
    </citation>
    <scope>NUCLEOTIDE SEQUENCE</scope>
    <source>
        <strain evidence="1">4040</strain>
        <strain evidence="2">P421</strain>
    </source>
</reference>
<reference evidence="3 4" key="1">
    <citation type="submission" date="2018-01" db="EMBL/GenBank/DDBJ databases">
        <title>Draft genome of the strawberry crown rot pathogen Phytophthora cactorum.</title>
        <authorList>
            <person name="Armitage A.D."/>
            <person name="Lysoe E."/>
            <person name="Nellist C.F."/>
            <person name="Harrison R.J."/>
            <person name="Brurberg M.B."/>
        </authorList>
    </citation>
    <scope>NUCLEOTIDE SEQUENCE [LARGE SCALE GENOMIC DNA]</scope>
    <source>
        <strain evidence="3 4">10300</strain>
    </source>
</reference>
<evidence type="ECO:0000313" key="3">
    <source>
        <dbReference type="EMBL" id="RAW38436.1"/>
    </source>
</evidence>
<proteinExistence type="predicted"/>
<name>A0A329SR99_9STRA</name>
<sequence length="97" mass="10569">MGTNVRYVRGRCVPKLGSAETALSRVFVPPSQAYRIRSPLLATRQCKKKLLDDVQELRTLIAGAATDPLPEAVTLTVFTEGLCTSATQTEISRVHPT</sequence>
<protein>
    <submittedName>
        <fullName evidence="3">Uncharacterized protein</fullName>
    </submittedName>
</protein>
<dbReference type="EMBL" id="MJFZ01000088">
    <property type="protein sequence ID" value="RAW38436.1"/>
    <property type="molecule type" value="Genomic_DNA"/>
</dbReference>
<dbReference type="EMBL" id="RCMK01000800">
    <property type="protein sequence ID" value="KAG2912008.1"/>
    <property type="molecule type" value="Genomic_DNA"/>
</dbReference>
<dbReference type="VEuPathDB" id="FungiDB:PC110_g5305"/>
<comment type="caution">
    <text evidence="3">The sequence shown here is derived from an EMBL/GenBank/DDBJ whole genome shotgun (WGS) entry which is preliminary data.</text>
</comment>
<dbReference type="EMBL" id="RCMV01001318">
    <property type="protein sequence ID" value="KAG3209169.1"/>
    <property type="molecule type" value="Genomic_DNA"/>
</dbReference>
<dbReference type="Proteomes" id="UP000736787">
    <property type="component" value="Unassembled WGS sequence"/>
</dbReference>
<accession>A0A329SR99</accession>
<evidence type="ECO:0000313" key="4">
    <source>
        <dbReference type="Proteomes" id="UP000251314"/>
    </source>
</evidence>
<organism evidence="3 4">
    <name type="scientific">Phytophthora cactorum</name>
    <dbReference type="NCBI Taxonomy" id="29920"/>
    <lineage>
        <taxon>Eukaryota</taxon>
        <taxon>Sar</taxon>
        <taxon>Stramenopiles</taxon>
        <taxon>Oomycota</taxon>
        <taxon>Peronosporomycetes</taxon>
        <taxon>Peronosporales</taxon>
        <taxon>Peronosporaceae</taxon>
        <taxon>Phytophthora</taxon>
    </lineage>
</organism>
<gene>
    <name evidence="3" type="ORF">PC110_g5305</name>
    <name evidence="1" type="ORF">PC117_g19018</name>
    <name evidence="2" type="ORF">PC129_g19815</name>
</gene>
<dbReference type="Proteomes" id="UP000760860">
    <property type="component" value="Unassembled WGS sequence"/>
</dbReference>
<keyword evidence="4" id="KW-1185">Reference proteome</keyword>
<dbReference type="OrthoDB" id="138326at2759"/>
<dbReference type="AlphaFoldDB" id="A0A329SR99"/>
<evidence type="ECO:0000313" key="1">
    <source>
        <dbReference type="EMBL" id="KAG2912008.1"/>
    </source>
</evidence>
<dbReference type="STRING" id="29920.A0A329SR99"/>
<evidence type="ECO:0000313" key="2">
    <source>
        <dbReference type="EMBL" id="KAG3209169.1"/>
    </source>
</evidence>
<dbReference type="Proteomes" id="UP000251314">
    <property type="component" value="Unassembled WGS sequence"/>
</dbReference>